<dbReference type="Proteomes" id="UP000828251">
    <property type="component" value="Unassembled WGS sequence"/>
</dbReference>
<protein>
    <submittedName>
        <fullName evidence="1">Uncharacterized protein</fullName>
    </submittedName>
</protein>
<evidence type="ECO:0000313" key="2">
    <source>
        <dbReference type="Proteomes" id="UP000828251"/>
    </source>
</evidence>
<accession>A0A9D4A2G2</accession>
<organism evidence="1 2">
    <name type="scientific">Gossypium stocksii</name>
    <dbReference type="NCBI Taxonomy" id="47602"/>
    <lineage>
        <taxon>Eukaryota</taxon>
        <taxon>Viridiplantae</taxon>
        <taxon>Streptophyta</taxon>
        <taxon>Embryophyta</taxon>
        <taxon>Tracheophyta</taxon>
        <taxon>Spermatophyta</taxon>
        <taxon>Magnoliopsida</taxon>
        <taxon>eudicotyledons</taxon>
        <taxon>Gunneridae</taxon>
        <taxon>Pentapetalae</taxon>
        <taxon>rosids</taxon>
        <taxon>malvids</taxon>
        <taxon>Malvales</taxon>
        <taxon>Malvaceae</taxon>
        <taxon>Malvoideae</taxon>
        <taxon>Gossypium</taxon>
    </lineage>
</organism>
<comment type="caution">
    <text evidence="1">The sequence shown here is derived from an EMBL/GenBank/DDBJ whole genome shotgun (WGS) entry which is preliminary data.</text>
</comment>
<dbReference type="AlphaFoldDB" id="A0A9D4A2G2"/>
<gene>
    <name evidence="1" type="ORF">J1N35_022103</name>
</gene>
<dbReference type="EMBL" id="JAIQCV010000007">
    <property type="protein sequence ID" value="KAH1082342.1"/>
    <property type="molecule type" value="Genomic_DNA"/>
</dbReference>
<keyword evidence="2" id="KW-1185">Reference proteome</keyword>
<name>A0A9D4A2G2_9ROSI</name>
<reference evidence="1 2" key="1">
    <citation type="journal article" date="2021" name="Plant Biotechnol. J.">
        <title>Multi-omics assisted identification of the key and species-specific regulatory components of drought-tolerant mechanisms in Gossypium stocksii.</title>
        <authorList>
            <person name="Yu D."/>
            <person name="Ke L."/>
            <person name="Zhang D."/>
            <person name="Wu Y."/>
            <person name="Sun Y."/>
            <person name="Mei J."/>
            <person name="Sun J."/>
            <person name="Sun Y."/>
        </authorList>
    </citation>
    <scope>NUCLEOTIDE SEQUENCE [LARGE SCALE GENOMIC DNA]</scope>
    <source>
        <strain evidence="2">cv. E1</strain>
        <tissue evidence="1">Leaf</tissue>
    </source>
</reference>
<proteinExistence type="predicted"/>
<evidence type="ECO:0000313" key="1">
    <source>
        <dbReference type="EMBL" id="KAH1082342.1"/>
    </source>
</evidence>
<sequence>MPYFAPNIATVIPPLAHIHSHVWCNNTLVLNFSIVEWYNMDQVMRKFGCKQDISDVLQNFNNVNKINKRGKNQRIWHKSINNILHCGMPRWSEDLRWILIYNLRSITNVGTSRMGNHI</sequence>